<name>A0A1A9RMF4_EIKCO</name>
<protein>
    <recommendedName>
        <fullName evidence="3">CopG family transcriptional regulator</fullName>
    </recommendedName>
</protein>
<dbReference type="AlphaFoldDB" id="A0A1A9RMF4"/>
<dbReference type="Proteomes" id="UP000077589">
    <property type="component" value="Unassembled WGS sequence"/>
</dbReference>
<evidence type="ECO:0000313" key="2">
    <source>
        <dbReference type="Proteomes" id="UP000077589"/>
    </source>
</evidence>
<dbReference type="RefSeq" id="WP_064087500.1">
    <property type="nucleotide sequence ID" value="NZ_LXSG01000023.1"/>
</dbReference>
<gene>
    <name evidence="1" type="ORF">A7P90_03550</name>
</gene>
<organism evidence="1 2">
    <name type="scientific">Eikenella corrodens</name>
    <dbReference type="NCBI Taxonomy" id="539"/>
    <lineage>
        <taxon>Bacteria</taxon>
        <taxon>Pseudomonadati</taxon>
        <taxon>Pseudomonadota</taxon>
        <taxon>Betaproteobacteria</taxon>
        <taxon>Neisseriales</taxon>
        <taxon>Neisseriaceae</taxon>
        <taxon>Eikenella</taxon>
    </lineage>
</organism>
<reference evidence="2" key="1">
    <citation type="submission" date="2016-05" db="EMBL/GenBank/DDBJ databases">
        <title>Draft genome of Corynebacterium afermentans subsp. afermentans LCDC 88199T.</title>
        <authorList>
            <person name="Bernier A.-M."/>
            <person name="Bernard K."/>
        </authorList>
    </citation>
    <scope>NUCLEOTIDE SEQUENCE [LARGE SCALE GENOMIC DNA]</scope>
    <source>
        <strain evidence="2">NML04-0072</strain>
    </source>
</reference>
<evidence type="ECO:0000313" key="1">
    <source>
        <dbReference type="EMBL" id="OAM20760.1"/>
    </source>
</evidence>
<proteinExistence type="predicted"/>
<dbReference type="EMBL" id="LXSG01000023">
    <property type="protein sequence ID" value="OAM20760.1"/>
    <property type="molecule type" value="Genomic_DNA"/>
</dbReference>
<accession>A0A1A9RMF4</accession>
<comment type="caution">
    <text evidence="1">The sequence shown here is derived from an EMBL/GenBank/DDBJ whole genome shotgun (WGS) entry which is preliminary data.</text>
</comment>
<evidence type="ECO:0008006" key="3">
    <source>
        <dbReference type="Google" id="ProtNLM"/>
    </source>
</evidence>
<sequence>MKREKCTEEVKLHIPQAMKDDLKTLAALNGFTSLSAYIRYVLDGHAYGHVSSIKDLLTETVRD</sequence>
<dbReference type="OrthoDB" id="8613671at2"/>